<evidence type="ECO:0000313" key="2">
    <source>
        <dbReference type="EMBL" id="KAJ5211440.1"/>
    </source>
</evidence>
<organism evidence="2 3">
    <name type="scientific">Penicillium cinerascens</name>
    <dbReference type="NCBI Taxonomy" id="70096"/>
    <lineage>
        <taxon>Eukaryota</taxon>
        <taxon>Fungi</taxon>
        <taxon>Dikarya</taxon>
        <taxon>Ascomycota</taxon>
        <taxon>Pezizomycotina</taxon>
        <taxon>Eurotiomycetes</taxon>
        <taxon>Eurotiomycetidae</taxon>
        <taxon>Eurotiales</taxon>
        <taxon>Aspergillaceae</taxon>
        <taxon>Penicillium</taxon>
    </lineage>
</organism>
<feature type="region of interest" description="Disordered" evidence="1">
    <location>
        <begin position="29"/>
        <end position="81"/>
    </location>
</feature>
<dbReference type="Proteomes" id="UP001150904">
    <property type="component" value="Unassembled WGS sequence"/>
</dbReference>
<name>A0A9W9N1L7_9EURO</name>
<comment type="caution">
    <text evidence="2">The sequence shown here is derived from an EMBL/GenBank/DDBJ whole genome shotgun (WGS) entry which is preliminary data.</text>
</comment>
<evidence type="ECO:0000313" key="3">
    <source>
        <dbReference type="Proteomes" id="UP001150904"/>
    </source>
</evidence>
<keyword evidence="3" id="KW-1185">Reference proteome</keyword>
<dbReference type="GeneID" id="83177449"/>
<sequence length="81" mass="8727">MALGQVVQAIRASFCVRGVVGQVPGSVRAACGDHVKPRNSPPEVEGPDEDEDEDEEDEEDEEEQGQIKWSLNGRGSIGYTA</sequence>
<gene>
    <name evidence="2" type="ORF">N7498_003086</name>
</gene>
<protein>
    <submittedName>
        <fullName evidence="2">Uncharacterized protein</fullName>
    </submittedName>
</protein>
<reference evidence="2" key="1">
    <citation type="submission" date="2022-12" db="EMBL/GenBank/DDBJ databases">
        <authorList>
            <person name="Petersen C."/>
        </authorList>
    </citation>
    <scope>NUCLEOTIDE SEQUENCE</scope>
    <source>
        <strain evidence="2">IBT 15544</strain>
    </source>
</reference>
<dbReference type="EMBL" id="JAPQKR010000008">
    <property type="protein sequence ID" value="KAJ5211440.1"/>
    <property type="molecule type" value="Genomic_DNA"/>
</dbReference>
<reference evidence="2" key="2">
    <citation type="journal article" date="2023" name="IMA Fungus">
        <title>Comparative genomic study of the Penicillium genus elucidates a diverse pangenome and 15 lateral gene transfer events.</title>
        <authorList>
            <person name="Petersen C."/>
            <person name="Sorensen T."/>
            <person name="Nielsen M.R."/>
            <person name="Sondergaard T.E."/>
            <person name="Sorensen J.L."/>
            <person name="Fitzpatrick D.A."/>
            <person name="Frisvad J.C."/>
            <person name="Nielsen K.L."/>
        </authorList>
    </citation>
    <scope>NUCLEOTIDE SEQUENCE</scope>
    <source>
        <strain evidence="2">IBT 15544</strain>
    </source>
</reference>
<dbReference type="AlphaFoldDB" id="A0A9W9N1L7"/>
<accession>A0A9W9N1L7</accession>
<dbReference type="RefSeq" id="XP_058309610.1">
    <property type="nucleotide sequence ID" value="XM_058450148.1"/>
</dbReference>
<feature type="compositionally biased region" description="Acidic residues" evidence="1">
    <location>
        <begin position="45"/>
        <end position="64"/>
    </location>
</feature>
<evidence type="ECO:0000256" key="1">
    <source>
        <dbReference type="SAM" id="MobiDB-lite"/>
    </source>
</evidence>
<proteinExistence type="predicted"/>